<protein>
    <submittedName>
        <fullName evidence="1">Uncharacterized protein</fullName>
    </submittedName>
</protein>
<proteinExistence type="predicted"/>
<dbReference type="RefSeq" id="WP_193124762.1">
    <property type="nucleotide sequence ID" value="NZ_JADBGI010000035.1"/>
</dbReference>
<sequence length="46" mass="4751">MADLVGDNGDLTRQAACWLEGGADLMGVGAKTAAGYGYMTATREEL</sequence>
<evidence type="ECO:0000313" key="1">
    <source>
        <dbReference type="EMBL" id="MBE3002174.1"/>
    </source>
</evidence>
<dbReference type="EMBL" id="JADBGI010000035">
    <property type="protein sequence ID" value="MBE3002174.1"/>
    <property type="molecule type" value="Genomic_DNA"/>
</dbReference>
<organism evidence="1 2">
    <name type="scientific">Nocardiopsis coralli</name>
    <dbReference type="NCBI Taxonomy" id="2772213"/>
    <lineage>
        <taxon>Bacteria</taxon>
        <taxon>Bacillati</taxon>
        <taxon>Actinomycetota</taxon>
        <taxon>Actinomycetes</taxon>
        <taxon>Streptosporangiales</taxon>
        <taxon>Nocardiopsidaceae</taxon>
        <taxon>Nocardiopsis</taxon>
    </lineage>
</organism>
<gene>
    <name evidence="1" type="ORF">IDM40_26245</name>
</gene>
<dbReference type="Proteomes" id="UP000806528">
    <property type="component" value="Unassembled WGS sequence"/>
</dbReference>
<accession>A0ABR9PE92</accession>
<name>A0ABR9PE92_9ACTN</name>
<reference evidence="1 2" key="1">
    <citation type="submission" date="2020-09" db="EMBL/GenBank/DDBJ databases">
        <title>Diversity and distribution of actinomycetes associated with coral in the coast of Hainan.</title>
        <authorList>
            <person name="Li F."/>
        </authorList>
    </citation>
    <scope>NUCLEOTIDE SEQUENCE [LARGE SCALE GENOMIC DNA]</scope>
    <source>
        <strain evidence="1 2">HNM0947</strain>
    </source>
</reference>
<evidence type="ECO:0000313" key="2">
    <source>
        <dbReference type="Proteomes" id="UP000806528"/>
    </source>
</evidence>
<keyword evidence="2" id="KW-1185">Reference proteome</keyword>
<comment type="caution">
    <text evidence="1">The sequence shown here is derived from an EMBL/GenBank/DDBJ whole genome shotgun (WGS) entry which is preliminary data.</text>
</comment>